<accession>A0A9N7ZDN5</accession>
<dbReference type="AlphaFoldDB" id="A0A9N7ZDN5"/>
<comment type="caution">
    <text evidence="2">The sequence shown here is derived from an EMBL/GenBank/DDBJ whole genome shotgun (WGS) entry which is preliminary data.</text>
</comment>
<proteinExistence type="predicted"/>
<keyword evidence="3" id="KW-1185">Reference proteome</keyword>
<dbReference type="EMBL" id="CADEAL010004469">
    <property type="protein sequence ID" value="CAB1460261.1"/>
    <property type="molecule type" value="Genomic_DNA"/>
</dbReference>
<sequence length="108" mass="11936">MIQIIDPRDCHLFQNQWDTNPNPMGSENGPLGKDTGCRTELPSGPQGSTGRSEHEGGGEVRKLTQPPGVSIMKEPHVYQAEHHGGGGENNKHRPTQQQLPSCIRWFDL</sequence>
<feature type="compositionally biased region" description="Polar residues" evidence="1">
    <location>
        <begin position="13"/>
        <end position="25"/>
    </location>
</feature>
<feature type="compositionally biased region" description="Basic and acidic residues" evidence="1">
    <location>
        <begin position="51"/>
        <end position="62"/>
    </location>
</feature>
<reference evidence="2" key="1">
    <citation type="submission" date="2020-03" db="EMBL/GenBank/DDBJ databases">
        <authorList>
            <person name="Weist P."/>
        </authorList>
    </citation>
    <scope>NUCLEOTIDE SEQUENCE</scope>
</reference>
<gene>
    <name evidence="2" type="ORF">PLEPLA_LOCUS48112</name>
</gene>
<evidence type="ECO:0000313" key="3">
    <source>
        <dbReference type="Proteomes" id="UP001153269"/>
    </source>
</evidence>
<feature type="region of interest" description="Disordered" evidence="1">
    <location>
        <begin position="13"/>
        <end position="108"/>
    </location>
</feature>
<feature type="compositionally biased region" description="Basic and acidic residues" evidence="1">
    <location>
        <begin position="73"/>
        <end position="91"/>
    </location>
</feature>
<protein>
    <submittedName>
        <fullName evidence="2">Uncharacterized protein</fullName>
    </submittedName>
</protein>
<evidence type="ECO:0000256" key="1">
    <source>
        <dbReference type="SAM" id="MobiDB-lite"/>
    </source>
</evidence>
<evidence type="ECO:0000313" key="2">
    <source>
        <dbReference type="EMBL" id="CAB1460261.1"/>
    </source>
</evidence>
<organism evidence="2 3">
    <name type="scientific">Pleuronectes platessa</name>
    <name type="common">European plaice</name>
    <dbReference type="NCBI Taxonomy" id="8262"/>
    <lineage>
        <taxon>Eukaryota</taxon>
        <taxon>Metazoa</taxon>
        <taxon>Chordata</taxon>
        <taxon>Craniata</taxon>
        <taxon>Vertebrata</taxon>
        <taxon>Euteleostomi</taxon>
        <taxon>Actinopterygii</taxon>
        <taxon>Neopterygii</taxon>
        <taxon>Teleostei</taxon>
        <taxon>Neoteleostei</taxon>
        <taxon>Acanthomorphata</taxon>
        <taxon>Carangaria</taxon>
        <taxon>Pleuronectiformes</taxon>
        <taxon>Pleuronectoidei</taxon>
        <taxon>Pleuronectidae</taxon>
        <taxon>Pleuronectes</taxon>
    </lineage>
</organism>
<dbReference type="Proteomes" id="UP001153269">
    <property type="component" value="Unassembled WGS sequence"/>
</dbReference>
<name>A0A9N7ZDN5_PLEPL</name>